<organism evidence="1 2">
    <name type="scientific">Actinophytocola gossypii</name>
    <dbReference type="NCBI Taxonomy" id="2812003"/>
    <lineage>
        <taxon>Bacteria</taxon>
        <taxon>Bacillati</taxon>
        <taxon>Actinomycetota</taxon>
        <taxon>Actinomycetes</taxon>
        <taxon>Pseudonocardiales</taxon>
        <taxon>Pseudonocardiaceae</taxon>
    </lineage>
</organism>
<comment type="caution">
    <text evidence="1">The sequence shown here is derived from an EMBL/GenBank/DDBJ whole genome shotgun (WGS) entry which is preliminary data.</text>
</comment>
<dbReference type="Proteomes" id="UP001156441">
    <property type="component" value="Unassembled WGS sequence"/>
</dbReference>
<dbReference type="EMBL" id="JAFFZE010000016">
    <property type="protein sequence ID" value="MCT2585903.1"/>
    <property type="molecule type" value="Genomic_DNA"/>
</dbReference>
<evidence type="ECO:0008006" key="3">
    <source>
        <dbReference type="Google" id="ProtNLM"/>
    </source>
</evidence>
<proteinExistence type="predicted"/>
<dbReference type="RefSeq" id="WP_260193635.1">
    <property type="nucleotide sequence ID" value="NZ_JAFFZE010000016.1"/>
</dbReference>
<sequence length="110" mass="11606">MTEGVNVDGAGMDMRPSAVSAIVATLAEAATALRQAWVGKLGEIAALDSQLGNGPLGRQFAAQYNASVKQLVEAVDELGRRLQQLVDFGSYAVNEYVAAEQANAQRLNNL</sequence>
<protein>
    <recommendedName>
        <fullName evidence="3">WXG100 family type VII secretion target</fullName>
    </recommendedName>
</protein>
<gene>
    <name evidence="1" type="ORF">JT362_22560</name>
</gene>
<name>A0ABT2JDS8_9PSEU</name>
<reference evidence="1 2" key="1">
    <citation type="submission" date="2021-02" db="EMBL/GenBank/DDBJ databases">
        <title>Actinophytocola xerophila sp. nov., isolated from soil of cotton cropping field.</title>
        <authorList>
            <person name="Huang R."/>
            <person name="Chen X."/>
            <person name="Ge X."/>
            <person name="Liu W."/>
        </authorList>
    </citation>
    <scope>NUCLEOTIDE SEQUENCE [LARGE SCALE GENOMIC DNA]</scope>
    <source>
        <strain evidence="1 2">S1-96</strain>
    </source>
</reference>
<evidence type="ECO:0000313" key="2">
    <source>
        <dbReference type="Proteomes" id="UP001156441"/>
    </source>
</evidence>
<evidence type="ECO:0000313" key="1">
    <source>
        <dbReference type="EMBL" id="MCT2585903.1"/>
    </source>
</evidence>
<accession>A0ABT2JDS8</accession>
<keyword evidence="2" id="KW-1185">Reference proteome</keyword>